<comment type="caution">
    <text evidence="11">The sequence shown here is derived from an EMBL/GenBank/DDBJ whole genome shotgun (WGS) entry which is preliminary data.</text>
</comment>
<dbReference type="Pfam" id="PF13715">
    <property type="entry name" value="CarbopepD_reg_2"/>
    <property type="match status" value="1"/>
</dbReference>
<dbReference type="Gene3D" id="2.60.40.1120">
    <property type="entry name" value="Carboxypeptidase-like, regulatory domain"/>
    <property type="match status" value="1"/>
</dbReference>
<evidence type="ECO:0000256" key="2">
    <source>
        <dbReference type="ARBA" id="ARBA00022448"/>
    </source>
</evidence>
<evidence type="ECO:0000256" key="9">
    <source>
        <dbReference type="SAM" id="SignalP"/>
    </source>
</evidence>
<organism evidence="11 12">
    <name type="scientific">Fulvivirga sedimenti</name>
    <dbReference type="NCBI Taxonomy" id="2879465"/>
    <lineage>
        <taxon>Bacteria</taxon>
        <taxon>Pseudomonadati</taxon>
        <taxon>Bacteroidota</taxon>
        <taxon>Cytophagia</taxon>
        <taxon>Cytophagales</taxon>
        <taxon>Fulvivirgaceae</taxon>
        <taxon>Fulvivirga</taxon>
    </lineage>
</organism>
<name>A0A9X1HVY7_9BACT</name>
<feature type="signal peptide" evidence="9">
    <location>
        <begin position="1"/>
        <end position="21"/>
    </location>
</feature>
<feature type="chain" id="PRO_5040759964" evidence="9">
    <location>
        <begin position="22"/>
        <end position="1079"/>
    </location>
</feature>
<dbReference type="InterPro" id="IPR008969">
    <property type="entry name" value="CarboxyPept-like_regulatory"/>
</dbReference>
<keyword evidence="4 8" id="KW-0812">Transmembrane</keyword>
<dbReference type="GO" id="GO:0044718">
    <property type="term" value="P:siderophore transmembrane transport"/>
    <property type="evidence" value="ECO:0007669"/>
    <property type="project" value="TreeGrafter"/>
</dbReference>
<dbReference type="Pfam" id="PF07715">
    <property type="entry name" value="Plug"/>
    <property type="match status" value="1"/>
</dbReference>
<dbReference type="InterPro" id="IPR036942">
    <property type="entry name" value="Beta-barrel_TonB_sf"/>
</dbReference>
<dbReference type="SUPFAM" id="SSF56935">
    <property type="entry name" value="Porins"/>
    <property type="match status" value="1"/>
</dbReference>
<dbReference type="RefSeq" id="WP_225699789.1">
    <property type="nucleotide sequence ID" value="NZ_JAIXNE010000007.1"/>
</dbReference>
<dbReference type="PANTHER" id="PTHR30069:SF29">
    <property type="entry name" value="HEMOGLOBIN AND HEMOGLOBIN-HAPTOGLOBIN-BINDING PROTEIN 1-RELATED"/>
    <property type="match status" value="1"/>
</dbReference>
<comment type="subcellular location">
    <subcellularLocation>
        <location evidence="1 8">Cell outer membrane</location>
        <topology evidence="1 8">Multi-pass membrane protein</topology>
    </subcellularLocation>
</comment>
<dbReference type="NCBIfam" id="TIGR04056">
    <property type="entry name" value="OMP_RagA_SusC"/>
    <property type="match status" value="1"/>
</dbReference>
<dbReference type="InterPro" id="IPR039426">
    <property type="entry name" value="TonB-dep_rcpt-like"/>
</dbReference>
<keyword evidence="5 9" id="KW-0732">Signal</keyword>
<evidence type="ECO:0000256" key="4">
    <source>
        <dbReference type="ARBA" id="ARBA00022692"/>
    </source>
</evidence>
<sequence length="1079" mass="118397">MKRIKLLFFLLLFLNSIVVFGQQSISGKVVDNNNAALPGVTVLEVGTTNGTVTDVNGNYTLTLTKSNASVSFNYLGFVGVTMEVGNKTEINVTMEEDITQLSEVVVTALGFEANNDRLAYANSVVSEDAIVKSGESTIINSLQGKASGVRISRNSGDPGAGAYIQIRGISTIDRDAQPLIVVDGIPLSNDSRGAQETYAAQSRLNDINPNDIESVNVLKGASAAALWGTRALGGVIYIKTKSGNYNQKLQVKYRASYSIDQINRRYPMQSSFGQGDNGVYNARARDSWGDKIADRSGGPDEFDTSGQFYIDQDGNTYYPIISKNSRETYNDQNFDKIFQNGHFLENNISVNGGNAQSTFFASFSDFNQEGIVRNNSDYRRTTARVNVTHNLTDKIQIKSNTTYGKTVSNRIRRGASSSGLMLGLLRNAPDFDITGYRGDYYASGTSAPVPNRQRSYREPLGADGTPTYNNPLWAINEQENIVDVNRFVTSLELTISPTSWLDLIGRVGVDTYTESTQNFVTPGSASTDLITGLFERNLARNTIFNMDYIAKASTKFNDNFSGSFLLGFNYNNRELLTEGAEITNFLVFTDVASGLRDIDNALPENRDVTSTFGEERTVGIYSSADFSAYDMFYLNGTLRAEYASTFGDNSDKPFFFPSVSLAWQFSQLEALKNNRVFSFGKFRVSYGEVGVQPRRYNTTNTFISPTFSDNLGGQLDGGLFGNGAFIPSSRRGSASLKPERKKEFEAGVDLRFLENKLSLSATAFWNRTEDILLDFPIANSRGVTALYTNGAEMENKGLEIDLNYKVLNTKDWKWDIGVIYSDVKNKVTKLDSTLNIDLGGLASASARALEGYPLGVLVGGRILRDDQGNIVYDQNGFPEQDLTNGVIADPNPDWQGSVYSTISYKNFSLSVLFETLQGADIYAGTKAVMLDLGTWGPSARETTASQNLLDFNGNLIPAGTTFRGSVENFGAGPVAATEAWYNADGGFFGGGNDELFVEDGSWTRLREISLSYTARPDWLTKIGITNAQLSFTGRNLILWTEFEGNDPDTNLQGVSVARGIDYFNNPGTKSYVFTLELTF</sequence>
<comment type="similarity">
    <text evidence="8">Belongs to the TonB-dependent receptor family.</text>
</comment>
<dbReference type="InterPro" id="IPR023996">
    <property type="entry name" value="TonB-dep_OMP_SusC/RagA"/>
</dbReference>
<evidence type="ECO:0000256" key="1">
    <source>
        <dbReference type="ARBA" id="ARBA00004571"/>
    </source>
</evidence>
<keyword evidence="6 8" id="KW-0472">Membrane</keyword>
<dbReference type="PROSITE" id="PS52016">
    <property type="entry name" value="TONB_DEPENDENT_REC_3"/>
    <property type="match status" value="1"/>
</dbReference>
<evidence type="ECO:0000256" key="8">
    <source>
        <dbReference type="PROSITE-ProRule" id="PRU01360"/>
    </source>
</evidence>
<dbReference type="GO" id="GO:0015344">
    <property type="term" value="F:siderophore uptake transmembrane transporter activity"/>
    <property type="evidence" value="ECO:0007669"/>
    <property type="project" value="TreeGrafter"/>
</dbReference>
<evidence type="ECO:0000256" key="6">
    <source>
        <dbReference type="ARBA" id="ARBA00023136"/>
    </source>
</evidence>
<dbReference type="GO" id="GO:0009279">
    <property type="term" value="C:cell outer membrane"/>
    <property type="evidence" value="ECO:0007669"/>
    <property type="project" value="UniProtKB-SubCell"/>
</dbReference>
<dbReference type="PANTHER" id="PTHR30069">
    <property type="entry name" value="TONB-DEPENDENT OUTER MEMBRANE RECEPTOR"/>
    <property type="match status" value="1"/>
</dbReference>
<evidence type="ECO:0000259" key="10">
    <source>
        <dbReference type="Pfam" id="PF07715"/>
    </source>
</evidence>
<keyword evidence="12" id="KW-1185">Reference proteome</keyword>
<dbReference type="SUPFAM" id="SSF49464">
    <property type="entry name" value="Carboxypeptidase regulatory domain-like"/>
    <property type="match status" value="1"/>
</dbReference>
<reference evidence="11" key="1">
    <citation type="submission" date="2021-09" db="EMBL/GenBank/DDBJ databases">
        <title>Fulvivirga sp. isolated from coastal sediment.</title>
        <authorList>
            <person name="Yu H."/>
        </authorList>
    </citation>
    <scope>NUCLEOTIDE SEQUENCE</scope>
    <source>
        <strain evidence="11">1062</strain>
    </source>
</reference>
<proteinExistence type="inferred from homology"/>
<dbReference type="EMBL" id="JAIXNE010000007">
    <property type="protein sequence ID" value="MCA6078930.1"/>
    <property type="molecule type" value="Genomic_DNA"/>
</dbReference>
<protein>
    <submittedName>
        <fullName evidence="11">SusC/RagA family TonB-linked outer membrane protein</fullName>
    </submittedName>
</protein>
<evidence type="ECO:0000256" key="7">
    <source>
        <dbReference type="ARBA" id="ARBA00023237"/>
    </source>
</evidence>
<keyword evidence="7 8" id="KW-0998">Cell outer membrane</keyword>
<dbReference type="InterPro" id="IPR012910">
    <property type="entry name" value="Plug_dom"/>
</dbReference>
<dbReference type="Gene3D" id="2.40.170.20">
    <property type="entry name" value="TonB-dependent receptor, beta-barrel domain"/>
    <property type="match status" value="1"/>
</dbReference>
<feature type="domain" description="TonB-dependent receptor plug" evidence="10">
    <location>
        <begin position="118"/>
        <end position="235"/>
    </location>
</feature>
<evidence type="ECO:0000256" key="5">
    <source>
        <dbReference type="ARBA" id="ARBA00022729"/>
    </source>
</evidence>
<evidence type="ECO:0000313" key="11">
    <source>
        <dbReference type="EMBL" id="MCA6078930.1"/>
    </source>
</evidence>
<evidence type="ECO:0000313" key="12">
    <source>
        <dbReference type="Proteomes" id="UP001139409"/>
    </source>
</evidence>
<evidence type="ECO:0000256" key="3">
    <source>
        <dbReference type="ARBA" id="ARBA00022452"/>
    </source>
</evidence>
<dbReference type="InterPro" id="IPR037066">
    <property type="entry name" value="Plug_dom_sf"/>
</dbReference>
<dbReference type="Proteomes" id="UP001139409">
    <property type="component" value="Unassembled WGS sequence"/>
</dbReference>
<dbReference type="AlphaFoldDB" id="A0A9X1HVY7"/>
<keyword evidence="3 8" id="KW-1134">Transmembrane beta strand</keyword>
<gene>
    <name evidence="11" type="ORF">LDX50_28910</name>
</gene>
<keyword evidence="2 8" id="KW-0813">Transport</keyword>
<accession>A0A9X1HVY7</accession>
<dbReference type="Gene3D" id="2.170.130.10">
    <property type="entry name" value="TonB-dependent receptor, plug domain"/>
    <property type="match status" value="1"/>
</dbReference>